<dbReference type="Proteomes" id="UP000283644">
    <property type="component" value="Unassembled WGS sequence"/>
</dbReference>
<evidence type="ECO:0000313" key="3">
    <source>
        <dbReference type="Proteomes" id="UP000283644"/>
    </source>
</evidence>
<evidence type="ECO:0000313" key="2">
    <source>
        <dbReference type="EMBL" id="RHW26309.1"/>
    </source>
</evidence>
<dbReference type="InterPro" id="IPR014710">
    <property type="entry name" value="RmlC-like_jellyroll"/>
</dbReference>
<dbReference type="Gene3D" id="2.60.120.10">
    <property type="entry name" value="Jelly Rolls"/>
    <property type="match status" value="1"/>
</dbReference>
<dbReference type="OrthoDB" id="9791637at2"/>
<accession>A0A417Y0Y3</accession>
<dbReference type="Pfam" id="PF07883">
    <property type="entry name" value="Cupin_2"/>
    <property type="match status" value="1"/>
</dbReference>
<evidence type="ECO:0000259" key="1">
    <source>
        <dbReference type="Pfam" id="PF07883"/>
    </source>
</evidence>
<sequence>MTIHAPTDPLSIALPPLVVGRYRSPDGRAEVALRSSVWLDGAWWSCIDRTFQAGAGFLVPHRHAHTDEVHLVRDGAVRYLLRGRVRTAHSGDVIVVPAGTVHADPWATKDGPATVTSLLSPAAREWIDFGVRLGEATRRGQLASSGQPPLPVVMRIVHETGADVLAPGLPAALQRRVAIPALAAIGRLFWKES</sequence>
<organism evidence="2 3">
    <name type="scientific">Nocardioides immobilis</name>
    <dbReference type="NCBI Taxonomy" id="2049295"/>
    <lineage>
        <taxon>Bacteria</taxon>
        <taxon>Bacillati</taxon>
        <taxon>Actinomycetota</taxon>
        <taxon>Actinomycetes</taxon>
        <taxon>Propionibacteriales</taxon>
        <taxon>Nocardioidaceae</taxon>
        <taxon>Nocardioides</taxon>
    </lineage>
</organism>
<gene>
    <name evidence="2" type="ORF">D0Z08_15245</name>
</gene>
<dbReference type="RefSeq" id="WP_118926095.1">
    <property type="nucleotide sequence ID" value="NZ_QXGH01000018.1"/>
</dbReference>
<proteinExistence type="predicted"/>
<comment type="caution">
    <text evidence="2">The sequence shown here is derived from an EMBL/GenBank/DDBJ whole genome shotgun (WGS) entry which is preliminary data.</text>
</comment>
<name>A0A417Y0Y3_9ACTN</name>
<dbReference type="InterPro" id="IPR013096">
    <property type="entry name" value="Cupin_2"/>
</dbReference>
<dbReference type="SUPFAM" id="SSF51182">
    <property type="entry name" value="RmlC-like cupins"/>
    <property type="match status" value="1"/>
</dbReference>
<protein>
    <submittedName>
        <fullName evidence="2">Cupin domain-containing protein</fullName>
    </submittedName>
</protein>
<feature type="domain" description="Cupin type-2" evidence="1">
    <location>
        <begin position="50"/>
        <end position="116"/>
    </location>
</feature>
<keyword evidence="3" id="KW-1185">Reference proteome</keyword>
<dbReference type="InterPro" id="IPR011051">
    <property type="entry name" value="RmlC_Cupin_sf"/>
</dbReference>
<dbReference type="AlphaFoldDB" id="A0A417Y0Y3"/>
<dbReference type="EMBL" id="QXGH01000018">
    <property type="protein sequence ID" value="RHW26309.1"/>
    <property type="molecule type" value="Genomic_DNA"/>
</dbReference>
<reference evidence="2 3" key="1">
    <citation type="submission" date="2018-09" db="EMBL/GenBank/DDBJ databases">
        <title>Genome sequencing of Nocardioides immobilis CCTCC AB 2017083 for comparison to Nocardioides silvaticus.</title>
        <authorList>
            <person name="Li C."/>
            <person name="Wang G."/>
        </authorList>
    </citation>
    <scope>NUCLEOTIDE SEQUENCE [LARGE SCALE GENOMIC DNA]</scope>
    <source>
        <strain evidence="2 3">CCTCC AB 2017083</strain>
    </source>
</reference>